<keyword evidence="2" id="KW-0472">Membrane</keyword>
<keyword evidence="4" id="KW-1185">Reference proteome</keyword>
<organism evidence="3 4">
    <name type="scientific">Heterodera trifolii</name>
    <dbReference type="NCBI Taxonomy" id="157864"/>
    <lineage>
        <taxon>Eukaryota</taxon>
        <taxon>Metazoa</taxon>
        <taxon>Ecdysozoa</taxon>
        <taxon>Nematoda</taxon>
        <taxon>Chromadorea</taxon>
        <taxon>Rhabditida</taxon>
        <taxon>Tylenchina</taxon>
        <taxon>Tylenchomorpha</taxon>
        <taxon>Tylenchoidea</taxon>
        <taxon>Heteroderidae</taxon>
        <taxon>Heteroderinae</taxon>
        <taxon>Heterodera</taxon>
    </lineage>
</organism>
<dbReference type="Proteomes" id="UP001620626">
    <property type="component" value="Unassembled WGS sequence"/>
</dbReference>
<evidence type="ECO:0008006" key="5">
    <source>
        <dbReference type="Google" id="ProtNLM"/>
    </source>
</evidence>
<evidence type="ECO:0000313" key="3">
    <source>
        <dbReference type="EMBL" id="KAL3115074.1"/>
    </source>
</evidence>
<dbReference type="EMBL" id="JBICBT010000397">
    <property type="protein sequence ID" value="KAL3115074.1"/>
    <property type="molecule type" value="Genomic_DNA"/>
</dbReference>
<reference evidence="3 4" key="1">
    <citation type="submission" date="2024-10" db="EMBL/GenBank/DDBJ databases">
        <authorList>
            <person name="Kim D."/>
        </authorList>
    </citation>
    <scope>NUCLEOTIDE SEQUENCE [LARGE SCALE GENOMIC DNA]</scope>
    <source>
        <strain evidence="3">BH-2024</strain>
    </source>
</reference>
<accession>A0ABD2LL92</accession>
<dbReference type="AlphaFoldDB" id="A0ABD2LL92"/>
<feature type="transmembrane region" description="Helical" evidence="2">
    <location>
        <begin position="300"/>
        <end position="320"/>
    </location>
</feature>
<dbReference type="PANTHER" id="PTHR23021:SF11">
    <property type="entry name" value="SERPENTINE RECEPTOR, CLASS T"/>
    <property type="match status" value="1"/>
</dbReference>
<protein>
    <recommendedName>
        <fullName evidence="5">G protein-coupled receptor</fullName>
    </recommendedName>
</protein>
<dbReference type="PANTHER" id="PTHR23021">
    <property type="entry name" value="SERPENTINE RECEPTOR, CLASS T"/>
    <property type="match status" value="1"/>
</dbReference>
<feature type="transmembrane region" description="Helical" evidence="2">
    <location>
        <begin position="326"/>
        <end position="351"/>
    </location>
</feature>
<gene>
    <name evidence="3" type="ORF">niasHT_017918</name>
</gene>
<proteinExistence type="predicted"/>
<evidence type="ECO:0000313" key="4">
    <source>
        <dbReference type="Proteomes" id="UP001620626"/>
    </source>
</evidence>
<feature type="region of interest" description="Disordered" evidence="1">
    <location>
        <begin position="382"/>
        <end position="401"/>
    </location>
</feature>
<comment type="caution">
    <text evidence="3">The sequence shown here is derived from an EMBL/GenBank/DDBJ whole genome shotgun (WGS) entry which is preliminary data.</text>
</comment>
<sequence length="401" mass="46721">MELFIFRHAEYERLYNWTDFDIDKIPLEQRQFVPESIGCVLCAIYHELIGSITVWLANLMLYVPCIYSIWKHLCDNSCYKVLFYIGVTDLAIMWILGFFAAWLNLRGAVFCSYPTLNYLVGIGVTEPSTGAANSPPHIIASPNFAHNVFSGHRILLWLFACSLYAMYWGVFLKPGIWSSVYFGWFFDPFVGYRSDDRHEVGSDRMETEWVYKKIGHNLGTKRRKFGHWESLFEQPLHPYHNIAVAVLSPSIYLVFVAKLFADVRASRQRFWCRPRRNECHPKTGVCVCLCQIWLLVRRTFFQVFFVSMINTVIASIYMYMQFYGTFQWLNVLATFAWLHVHGLPPVIYLALNKTIRNDCRMLYMKVFKRNRISQISGGLTTDYNPDRRAGPNLAGTASTRR</sequence>
<keyword evidence="2" id="KW-0812">Transmembrane</keyword>
<dbReference type="InterPro" id="IPR019425">
    <property type="entry name" value="7TM_GPCR_serpentine_rcpt_Srt"/>
</dbReference>
<name>A0ABD2LL92_9BILA</name>
<keyword evidence="2" id="KW-1133">Transmembrane helix</keyword>
<feature type="transmembrane region" description="Helical" evidence="2">
    <location>
        <begin position="82"/>
        <end position="103"/>
    </location>
</feature>
<dbReference type="Pfam" id="PF10321">
    <property type="entry name" value="7TM_GPCR_Srt"/>
    <property type="match status" value="2"/>
</dbReference>
<feature type="transmembrane region" description="Helical" evidence="2">
    <location>
        <begin position="154"/>
        <end position="172"/>
    </location>
</feature>
<evidence type="ECO:0000256" key="1">
    <source>
        <dbReference type="SAM" id="MobiDB-lite"/>
    </source>
</evidence>
<feature type="transmembrane region" description="Helical" evidence="2">
    <location>
        <begin position="239"/>
        <end position="261"/>
    </location>
</feature>
<evidence type="ECO:0000256" key="2">
    <source>
        <dbReference type="SAM" id="Phobius"/>
    </source>
</evidence>
<feature type="transmembrane region" description="Helical" evidence="2">
    <location>
        <begin position="48"/>
        <end position="70"/>
    </location>
</feature>